<dbReference type="GO" id="GO:0016020">
    <property type="term" value="C:membrane"/>
    <property type="evidence" value="ECO:0007669"/>
    <property type="project" value="UniProtKB-SubCell"/>
</dbReference>
<dbReference type="InterPro" id="IPR050736">
    <property type="entry name" value="Sensor_HK_Regulatory"/>
</dbReference>
<dbReference type="Gene3D" id="3.30.565.10">
    <property type="entry name" value="Histidine kinase-like ATPase, C-terminal domain"/>
    <property type="match status" value="1"/>
</dbReference>
<evidence type="ECO:0000313" key="16">
    <source>
        <dbReference type="Proteomes" id="UP000219546"/>
    </source>
</evidence>
<dbReference type="Pfam" id="PF00512">
    <property type="entry name" value="HisKA"/>
    <property type="match status" value="1"/>
</dbReference>
<keyword evidence="9" id="KW-0067">ATP-binding</keyword>
<feature type="transmembrane region" description="Helical" evidence="13">
    <location>
        <begin position="6"/>
        <end position="22"/>
    </location>
</feature>
<gene>
    <name evidence="15" type="ORF">SAMN05877753_104350</name>
</gene>
<dbReference type="Gene3D" id="1.10.287.130">
    <property type="match status" value="1"/>
</dbReference>
<keyword evidence="16" id="KW-1185">Reference proteome</keyword>
<dbReference type="InterPro" id="IPR004358">
    <property type="entry name" value="Sig_transdc_His_kin-like_C"/>
</dbReference>
<keyword evidence="11" id="KW-0902">Two-component regulatory system</keyword>
<evidence type="ECO:0000256" key="2">
    <source>
        <dbReference type="ARBA" id="ARBA00004370"/>
    </source>
</evidence>
<evidence type="ECO:0000256" key="13">
    <source>
        <dbReference type="SAM" id="Phobius"/>
    </source>
</evidence>
<evidence type="ECO:0000256" key="1">
    <source>
        <dbReference type="ARBA" id="ARBA00000085"/>
    </source>
</evidence>
<keyword evidence="6 13" id="KW-0812">Transmembrane</keyword>
<dbReference type="InterPro" id="IPR003594">
    <property type="entry name" value="HATPase_dom"/>
</dbReference>
<comment type="subcellular location">
    <subcellularLocation>
        <location evidence="2">Membrane</location>
    </subcellularLocation>
</comment>
<keyword evidence="12 13" id="KW-0472">Membrane</keyword>
<dbReference type="RefSeq" id="WP_097158732.1">
    <property type="nucleotide sequence ID" value="NZ_JBEPMQ010000006.1"/>
</dbReference>
<dbReference type="PRINTS" id="PR00344">
    <property type="entry name" value="BCTRLSENSOR"/>
</dbReference>
<dbReference type="PROSITE" id="PS50109">
    <property type="entry name" value="HIS_KIN"/>
    <property type="match status" value="1"/>
</dbReference>
<reference evidence="15 16" key="1">
    <citation type="submission" date="2017-08" db="EMBL/GenBank/DDBJ databases">
        <authorList>
            <person name="de Groot N.N."/>
        </authorList>
    </citation>
    <scope>NUCLEOTIDE SEQUENCE [LARGE SCALE GENOMIC DNA]</scope>
    <source>
        <strain evidence="15 16">JC228</strain>
    </source>
</reference>
<protein>
    <recommendedName>
        <fullName evidence="3">histidine kinase</fullName>
        <ecNumber evidence="3">2.7.13.3</ecNumber>
    </recommendedName>
</protein>
<evidence type="ECO:0000256" key="8">
    <source>
        <dbReference type="ARBA" id="ARBA00022777"/>
    </source>
</evidence>
<feature type="domain" description="Histidine kinase" evidence="14">
    <location>
        <begin position="92"/>
        <end position="310"/>
    </location>
</feature>
<keyword evidence="8" id="KW-0418">Kinase</keyword>
<dbReference type="InterPro" id="IPR036890">
    <property type="entry name" value="HATPase_C_sf"/>
</dbReference>
<dbReference type="AlphaFoldDB" id="A0A285CTA3"/>
<dbReference type="PANTHER" id="PTHR43711:SF1">
    <property type="entry name" value="HISTIDINE KINASE 1"/>
    <property type="match status" value="1"/>
</dbReference>
<proteinExistence type="predicted"/>
<dbReference type="EMBL" id="OAOP01000004">
    <property type="protein sequence ID" value="SNX70781.1"/>
    <property type="molecule type" value="Genomic_DNA"/>
</dbReference>
<dbReference type="SMART" id="SM00388">
    <property type="entry name" value="HisKA"/>
    <property type="match status" value="1"/>
</dbReference>
<dbReference type="SMART" id="SM00387">
    <property type="entry name" value="HATPase_c"/>
    <property type="match status" value="1"/>
</dbReference>
<evidence type="ECO:0000256" key="9">
    <source>
        <dbReference type="ARBA" id="ARBA00022840"/>
    </source>
</evidence>
<evidence type="ECO:0000256" key="11">
    <source>
        <dbReference type="ARBA" id="ARBA00023012"/>
    </source>
</evidence>
<accession>A0A285CTA3</accession>
<dbReference type="SUPFAM" id="SSF47384">
    <property type="entry name" value="Homodimeric domain of signal transducing histidine kinase"/>
    <property type="match status" value="1"/>
</dbReference>
<evidence type="ECO:0000259" key="14">
    <source>
        <dbReference type="PROSITE" id="PS50109"/>
    </source>
</evidence>
<evidence type="ECO:0000256" key="6">
    <source>
        <dbReference type="ARBA" id="ARBA00022692"/>
    </source>
</evidence>
<dbReference type="GO" id="GO:0005524">
    <property type="term" value="F:ATP binding"/>
    <property type="evidence" value="ECO:0007669"/>
    <property type="project" value="UniProtKB-KW"/>
</dbReference>
<dbReference type="Pfam" id="PF02518">
    <property type="entry name" value="HATPase_c"/>
    <property type="match status" value="1"/>
</dbReference>
<dbReference type="OrthoDB" id="9792991at2"/>
<evidence type="ECO:0000256" key="3">
    <source>
        <dbReference type="ARBA" id="ARBA00012438"/>
    </source>
</evidence>
<keyword evidence="10 13" id="KW-1133">Transmembrane helix</keyword>
<dbReference type="InterPro" id="IPR005467">
    <property type="entry name" value="His_kinase_dom"/>
</dbReference>
<dbReference type="FunFam" id="3.30.565.10:FF:000013">
    <property type="entry name" value="Two-component sensor histidine kinase"/>
    <property type="match status" value="1"/>
</dbReference>
<evidence type="ECO:0000256" key="7">
    <source>
        <dbReference type="ARBA" id="ARBA00022741"/>
    </source>
</evidence>
<name>A0A285CTA3_9BACI</name>
<dbReference type="PANTHER" id="PTHR43711">
    <property type="entry name" value="TWO-COMPONENT HISTIDINE KINASE"/>
    <property type="match status" value="1"/>
</dbReference>
<evidence type="ECO:0000256" key="10">
    <source>
        <dbReference type="ARBA" id="ARBA00022989"/>
    </source>
</evidence>
<evidence type="ECO:0000313" key="15">
    <source>
        <dbReference type="EMBL" id="SNX70781.1"/>
    </source>
</evidence>
<dbReference type="InterPro" id="IPR003661">
    <property type="entry name" value="HisK_dim/P_dom"/>
</dbReference>
<evidence type="ECO:0000256" key="12">
    <source>
        <dbReference type="ARBA" id="ARBA00023136"/>
    </source>
</evidence>
<dbReference type="InterPro" id="IPR036097">
    <property type="entry name" value="HisK_dim/P_sf"/>
</dbReference>
<sequence>MEPVFIFIIVILLWIVLVQFNSKRKLKKDLFDIQAKLAEIIDQETSEKLLLQTDYTVIQQFLIQINRLLDYNQKIIADYAKTKLELQKMLANMSHDLKTPLTVILGYVEKLKIDETMSEEERKETVANLYRKTTSVISLINQFFDLVRLESGDSILPLDRVHINEVCRKNVLDFYGLLQAKKLQVEVEIPEEPLYILGNEQALNRVLSNLISNAISYGNDGHVIGITLRESGNNIAVEVWDKGRGISEIDQERVFERLYTLDDARNQAFQGSGLGLSITKRLVEAMRGTIRAESKPYIKTVFTCKFRKISY</sequence>
<dbReference type="Proteomes" id="UP000219546">
    <property type="component" value="Unassembled WGS sequence"/>
</dbReference>
<dbReference type="CDD" id="cd00082">
    <property type="entry name" value="HisKA"/>
    <property type="match status" value="1"/>
</dbReference>
<keyword evidence="7" id="KW-0547">Nucleotide-binding</keyword>
<evidence type="ECO:0000256" key="4">
    <source>
        <dbReference type="ARBA" id="ARBA00022553"/>
    </source>
</evidence>
<comment type="catalytic activity">
    <reaction evidence="1">
        <text>ATP + protein L-histidine = ADP + protein N-phospho-L-histidine.</text>
        <dbReference type="EC" id="2.7.13.3"/>
    </reaction>
</comment>
<evidence type="ECO:0000256" key="5">
    <source>
        <dbReference type="ARBA" id="ARBA00022679"/>
    </source>
</evidence>
<keyword evidence="4" id="KW-0597">Phosphoprotein</keyword>
<organism evidence="15 16">
    <name type="scientific">Bacillus oleivorans</name>
    <dbReference type="NCBI Taxonomy" id="1448271"/>
    <lineage>
        <taxon>Bacteria</taxon>
        <taxon>Bacillati</taxon>
        <taxon>Bacillota</taxon>
        <taxon>Bacilli</taxon>
        <taxon>Bacillales</taxon>
        <taxon>Bacillaceae</taxon>
        <taxon>Bacillus</taxon>
    </lineage>
</organism>
<dbReference type="GO" id="GO:0000155">
    <property type="term" value="F:phosphorelay sensor kinase activity"/>
    <property type="evidence" value="ECO:0007669"/>
    <property type="project" value="InterPro"/>
</dbReference>
<dbReference type="SUPFAM" id="SSF55874">
    <property type="entry name" value="ATPase domain of HSP90 chaperone/DNA topoisomerase II/histidine kinase"/>
    <property type="match status" value="1"/>
</dbReference>
<dbReference type="EC" id="2.7.13.3" evidence="3"/>
<keyword evidence="5" id="KW-0808">Transferase</keyword>